<dbReference type="GO" id="GO:0004197">
    <property type="term" value="F:cysteine-type endopeptidase activity"/>
    <property type="evidence" value="ECO:0007669"/>
    <property type="project" value="InterPro"/>
</dbReference>
<feature type="signal peptide" evidence="1">
    <location>
        <begin position="1"/>
        <end position="19"/>
    </location>
</feature>
<evidence type="ECO:0000256" key="1">
    <source>
        <dbReference type="SAM" id="SignalP"/>
    </source>
</evidence>
<dbReference type="InterPro" id="IPR032774">
    <property type="entry name" value="WG_beta_rep"/>
</dbReference>
<sequence length="1360" mass="142331">MFRHFLSLSLALFPLAAAAQDGFRWVAEPRFADAGVAHQGVVPLFDGQAWGLMGRDGQWVLAPQFEAVGGAGQGRFAVQRGGLWGAVDIEGREVLPFEFQAMGTPSDITPVKWQGAWYALDPQGQPQEAVLNIDELVGNDGFCVTGRLNGEAVADWRGAEPRATSAGDGAFGVPVGGVAVVELGGRFGYLECQYGTISGGEAVFDEARPFVEEMGAVRQGETWAYVGPWGNSLEIAGEWTGAREFSEGVAPVKDRTTGLWGYIDRQGQWVIAPQFDAAYSFSDGLAGVNLGGKRGFLAPDGSFAVAPQFVDFTRAGGGVAAVKTETGWGVVAAEAADPATMLNLPLADLAAAQAGRDPGYALVPSAPHWYFAQDVVSLHAITFSTDGRVMITTLANREEAEVALWDATSHRLIRKLKLPGATQALLLPGTEILAVGTETGHLVLIDAVTGAELHRIRPHDGPVKDMVLSPDGRFLAVTDGVEPALWSLPDGALHARLGLPGEKLRFAPDSGSVLVGSSRGDLGRATPEGEILSQIAGAPPPEEPPMMSGPVPNMALSPEGTLVVAGVRSEEQPDGFYKMRTYLTITREEEAPQVLDLPDSLTDVLTLDLSDDGRRVAYAGNSDEDWTVKVEVRDLSTGEAVASESLNAQDPGDGIARSMFAVDRLAFVPGTGDVILVGAEGDAIVRFDPAQGRITAAFGEPLAEAKGAAAPPGGALYLSSDGDGSVWVWDMEAGALETRVEVPAIGAEEMAWSDGATLYLADALDEGDIVAVDFDTLEVRTATGEEAERASQGFADYAAPPPAELAEAIEALPGPGQAVTLRGGAMAVQSETVGLHRAYDLKTGALLAEFLATPDGEWLVLTPEGFFAASPNGARLVSVANGLTAFSVDQVYQALYRPDLVRAKLAGDPEGEVAKAAAQLDLAAILKTGPAPLTRFALPMEGTTAETPEIEVEAEITDEGGGIGRIEWRVNGLTVAVQEGARGAAALESDVPKARARVALEPGANLIEVVAYNAAGLLASVPASLTVNWDGVATDVAPDLYVLSVGVNDYADGRLKLNYAAADAKAFAEAMGKAGQGLFGKVEVVTLLDAQVTGAGLDAAFADLAAKVRPQDVFVFFLAGHGKTVEGRYYFIPQDFRFDGEDAITRLGIDQDRWQDWAAAIRAKKSVMIYDTCESGSLTGTRSVDAAAAQSAAVARLTRAMGRTILSASTDDAPALEGYRGHGVLTFALLDALGQADDNGNATIEVTELAGYLDRTVPEISQAAFGLRQVPQMSIRGSDFALGASVAVLSDEEAFPTTLTHVALPGAALLDGPGGAPVGAIPEGAMLGVYRIEERDGFARIAKDGRAMGWVAVGSLMALQ</sequence>
<dbReference type="PANTHER" id="PTHR37841">
    <property type="entry name" value="GLR2918 PROTEIN"/>
    <property type="match status" value="1"/>
</dbReference>
<dbReference type="InterPro" id="IPR011047">
    <property type="entry name" value="Quinoprotein_ADH-like_sf"/>
</dbReference>
<dbReference type="InterPro" id="IPR029030">
    <property type="entry name" value="Caspase-like_dom_sf"/>
</dbReference>
<accession>A0A8G1EAI3</accession>
<dbReference type="Gene3D" id="2.130.10.10">
    <property type="entry name" value="YVTN repeat-like/Quinoprotein amine dehydrogenase"/>
    <property type="match status" value="2"/>
</dbReference>
<keyword evidence="1" id="KW-0732">Signal</keyword>
<feature type="chain" id="PRO_5034532850" evidence="1">
    <location>
        <begin position="20"/>
        <end position="1360"/>
    </location>
</feature>
<dbReference type="SUPFAM" id="SSF50998">
    <property type="entry name" value="Quinoprotein alcohol dehydrogenase-like"/>
    <property type="match status" value="1"/>
</dbReference>
<reference evidence="3" key="1">
    <citation type="submission" date="2021-02" db="EMBL/GenBank/DDBJ databases">
        <title>Rhodobacter shimadae sp. nov., an aerobic anoxygenic phototrophic bacterium isolated from a hot spring.</title>
        <authorList>
            <person name="Muramatsu S."/>
            <person name="Haruta S."/>
            <person name="Hirose S."/>
            <person name="Hanada S."/>
        </authorList>
    </citation>
    <scope>NUCLEOTIDE SEQUENCE</scope>
    <source>
        <strain evidence="3">N10</strain>
    </source>
</reference>
<dbReference type="Pfam" id="PF00656">
    <property type="entry name" value="Peptidase_C14"/>
    <property type="match status" value="1"/>
</dbReference>
<dbReference type="KEGG" id="nsm:JO391_11260"/>
<dbReference type="Proteomes" id="UP000826300">
    <property type="component" value="Chromosome"/>
</dbReference>
<name>A0A8G1EAI3_9RHOB</name>
<dbReference type="Pfam" id="PF14903">
    <property type="entry name" value="WG_beta_rep"/>
    <property type="match status" value="3"/>
</dbReference>
<evidence type="ECO:0000313" key="3">
    <source>
        <dbReference type="EMBL" id="QYZ68367.1"/>
    </source>
</evidence>
<dbReference type="InterPro" id="IPR011600">
    <property type="entry name" value="Pept_C14_caspase"/>
</dbReference>
<protein>
    <submittedName>
        <fullName evidence="3">WG repeat-containing protein</fullName>
    </submittedName>
</protein>
<dbReference type="RefSeq" id="WP_220660590.1">
    <property type="nucleotide sequence ID" value="NZ_CP069370.1"/>
</dbReference>
<dbReference type="SUPFAM" id="SSF52129">
    <property type="entry name" value="Caspase-like"/>
    <property type="match status" value="1"/>
</dbReference>
<keyword evidence="4" id="KW-1185">Reference proteome</keyword>
<dbReference type="Gene3D" id="3.40.50.1460">
    <property type="match status" value="1"/>
</dbReference>
<dbReference type="Gene3D" id="2.60.40.10">
    <property type="entry name" value="Immunoglobulins"/>
    <property type="match status" value="1"/>
</dbReference>
<evidence type="ECO:0000259" key="2">
    <source>
        <dbReference type="Pfam" id="PF00656"/>
    </source>
</evidence>
<dbReference type="GO" id="GO:0006508">
    <property type="term" value="P:proteolysis"/>
    <property type="evidence" value="ECO:0007669"/>
    <property type="project" value="InterPro"/>
</dbReference>
<evidence type="ECO:0000313" key="4">
    <source>
        <dbReference type="Proteomes" id="UP000826300"/>
    </source>
</evidence>
<dbReference type="InterPro" id="IPR015943">
    <property type="entry name" value="WD40/YVTN_repeat-like_dom_sf"/>
</dbReference>
<dbReference type="PANTHER" id="PTHR37841:SF1">
    <property type="entry name" value="DUF3298 DOMAIN-CONTAINING PROTEIN"/>
    <property type="match status" value="1"/>
</dbReference>
<dbReference type="InterPro" id="IPR013783">
    <property type="entry name" value="Ig-like_fold"/>
</dbReference>
<gene>
    <name evidence="3" type="ORF">JO391_11260</name>
</gene>
<dbReference type="EMBL" id="CP069370">
    <property type="protein sequence ID" value="QYZ68367.1"/>
    <property type="molecule type" value="Genomic_DNA"/>
</dbReference>
<proteinExistence type="predicted"/>
<organism evidence="3 4">
    <name type="scientific">Neotabrizicola shimadae</name>
    <dbReference type="NCBI Taxonomy" id="2807096"/>
    <lineage>
        <taxon>Bacteria</taxon>
        <taxon>Pseudomonadati</taxon>
        <taxon>Pseudomonadota</taxon>
        <taxon>Alphaproteobacteria</taxon>
        <taxon>Rhodobacterales</taxon>
        <taxon>Paracoccaceae</taxon>
        <taxon>Neotabrizicola</taxon>
    </lineage>
</organism>
<feature type="domain" description="Peptidase C14 caspase" evidence="2">
    <location>
        <begin position="1043"/>
        <end position="1274"/>
    </location>
</feature>